<accession>S4P4J5</accession>
<sequence>MYTIKMGDTALQYDLNSQHESELFFQHSIICHATDYVMVLNCLIDLVCMFSYRSWGTGFLSWVRRVCLSRDSGKHVIVSILNVISAIKHAKPHWRRVISQCLNYSSCESL</sequence>
<name>S4P4J5_9NEOP</name>
<reference evidence="1" key="2">
    <citation type="submission" date="2013-05" db="EMBL/GenBank/DDBJ databases">
        <authorList>
            <person name="Carter J.-M."/>
            <person name="Baker S.C."/>
            <person name="Pink R."/>
            <person name="Carter D.R.F."/>
            <person name="Collins A."/>
            <person name="Tomlin J."/>
            <person name="Gibbs M."/>
            <person name="Breuker C.J."/>
        </authorList>
    </citation>
    <scope>NUCLEOTIDE SEQUENCE</scope>
    <source>
        <tissue evidence="1">Ovary</tissue>
    </source>
</reference>
<dbReference type="EMBL" id="GAIX01007646">
    <property type="protein sequence ID" value="JAA84914.1"/>
    <property type="molecule type" value="Transcribed_RNA"/>
</dbReference>
<proteinExistence type="predicted"/>
<dbReference type="AlphaFoldDB" id="S4P4J5"/>
<reference evidence="1" key="1">
    <citation type="journal article" date="2013" name="BMC Genomics">
        <title>Unscrambling butterfly oogenesis.</title>
        <authorList>
            <person name="Carter J.M."/>
            <person name="Baker S.C."/>
            <person name="Pink R."/>
            <person name="Carter D.R."/>
            <person name="Collins A."/>
            <person name="Tomlin J."/>
            <person name="Gibbs M."/>
            <person name="Breuker C.J."/>
        </authorList>
    </citation>
    <scope>NUCLEOTIDE SEQUENCE</scope>
    <source>
        <tissue evidence="1">Ovary</tissue>
    </source>
</reference>
<protein>
    <submittedName>
        <fullName evidence="1">Uncharacterized protein</fullName>
    </submittedName>
</protein>
<organism evidence="1">
    <name type="scientific">Pararge aegeria</name>
    <name type="common">speckled wood butterfly</name>
    <dbReference type="NCBI Taxonomy" id="116150"/>
    <lineage>
        <taxon>Eukaryota</taxon>
        <taxon>Metazoa</taxon>
        <taxon>Ecdysozoa</taxon>
        <taxon>Arthropoda</taxon>
        <taxon>Hexapoda</taxon>
        <taxon>Insecta</taxon>
        <taxon>Pterygota</taxon>
        <taxon>Neoptera</taxon>
        <taxon>Endopterygota</taxon>
        <taxon>Lepidoptera</taxon>
        <taxon>Glossata</taxon>
        <taxon>Ditrysia</taxon>
        <taxon>Papilionoidea</taxon>
        <taxon>Nymphalidae</taxon>
        <taxon>Satyrinae</taxon>
        <taxon>Satyrini</taxon>
        <taxon>Parargina</taxon>
        <taxon>Pararge</taxon>
    </lineage>
</organism>
<evidence type="ECO:0000313" key="1">
    <source>
        <dbReference type="EMBL" id="JAA84914.1"/>
    </source>
</evidence>